<dbReference type="AlphaFoldDB" id="A0A2A2KB07"/>
<comment type="caution">
    <text evidence="1">The sequence shown here is derived from an EMBL/GenBank/DDBJ whole genome shotgun (WGS) entry which is preliminary data.</text>
</comment>
<evidence type="ECO:0000313" key="1">
    <source>
        <dbReference type="EMBL" id="PAV71117.1"/>
    </source>
</evidence>
<proteinExistence type="predicted"/>
<reference evidence="1 2" key="1">
    <citation type="journal article" date="2017" name="Curr. Biol.">
        <title>Genome architecture and evolution of a unichromosomal asexual nematode.</title>
        <authorList>
            <person name="Fradin H."/>
            <person name="Zegar C."/>
            <person name="Gutwein M."/>
            <person name="Lucas J."/>
            <person name="Kovtun M."/>
            <person name="Corcoran D."/>
            <person name="Baugh L.R."/>
            <person name="Kiontke K."/>
            <person name="Gunsalus K."/>
            <person name="Fitch D.H."/>
            <person name="Piano F."/>
        </authorList>
    </citation>
    <scope>NUCLEOTIDE SEQUENCE [LARGE SCALE GENOMIC DNA]</scope>
    <source>
        <strain evidence="1">PF1309</strain>
    </source>
</reference>
<accession>A0A2A2KB07</accession>
<name>A0A2A2KB07_9BILA</name>
<dbReference type="Proteomes" id="UP000218231">
    <property type="component" value="Unassembled WGS sequence"/>
</dbReference>
<keyword evidence="2" id="KW-1185">Reference proteome</keyword>
<evidence type="ECO:0000313" key="2">
    <source>
        <dbReference type="Proteomes" id="UP000218231"/>
    </source>
</evidence>
<dbReference type="EMBL" id="LIAE01009128">
    <property type="protein sequence ID" value="PAV71117.1"/>
    <property type="molecule type" value="Genomic_DNA"/>
</dbReference>
<organism evidence="1 2">
    <name type="scientific">Diploscapter pachys</name>
    <dbReference type="NCBI Taxonomy" id="2018661"/>
    <lineage>
        <taxon>Eukaryota</taxon>
        <taxon>Metazoa</taxon>
        <taxon>Ecdysozoa</taxon>
        <taxon>Nematoda</taxon>
        <taxon>Chromadorea</taxon>
        <taxon>Rhabditida</taxon>
        <taxon>Rhabditina</taxon>
        <taxon>Rhabditomorpha</taxon>
        <taxon>Rhabditoidea</taxon>
        <taxon>Rhabditidae</taxon>
        <taxon>Diploscapter</taxon>
    </lineage>
</organism>
<gene>
    <name evidence="1" type="ORF">WR25_08105</name>
</gene>
<protein>
    <submittedName>
        <fullName evidence="1">Uncharacterized protein</fullName>
    </submittedName>
</protein>
<sequence length="175" mass="17873">MVLRSTAAEPRPTVPLVLRLAEVWPRIPLMSTSVWSGDRPRSVAGRIASVASLAEGRGKLIEGATVASAVASSVVPCRCRLAPLRTSTGATLSRRLRPAARVPVTMMSWPPSGLLASAVEAASATGADWAASVCGAACGAAWASAAALAAARSSLMMVTVQPLLESLRWVADGAG</sequence>